<reference evidence="1 2" key="1">
    <citation type="submission" date="2019-01" db="EMBL/GenBank/DDBJ databases">
        <title>Spirosoma flava sp. nov., a propanil-degrading bacterium isolated from herbicide-contaminated soil.</title>
        <authorList>
            <person name="Zhang L."/>
            <person name="Jiang J.-D."/>
        </authorList>
    </citation>
    <scope>NUCLEOTIDE SEQUENCE [LARGE SCALE GENOMIC DNA]</scope>
    <source>
        <strain evidence="1 2">TY50</strain>
    </source>
</reference>
<evidence type="ECO:0000313" key="1">
    <source>
        <dbReference type="EMBL" id="RYC66295.1"/>
    </source>
</evidence>
<organism evidence="1 2">
    <name type="scientific">Spirosoma sordidisoli</name>
    <dbReference type="NCBI Taxonomy" id="2502893"/>
    <lineage>
        <taxon>Bacteria</taxon>
        <taxon>Pseudomonadati</taxon>
        <taxon>Bacteroidota</taxon>
        <taxon>Cytophagia</taxon>
        <taxon>Cytophagales</taxon>
        <taxon>Cytophagaceae</taxon>
        <taxon>Spirosoma</taxon>
    </lineage>
</organism>
<evidence type="ECO:0000313" key="2">
    <source>
        <dbReference type="Proteomes" id="UP000290407"/>
    </source>
</evidence>
<dbReference type="RefSeq" id="WP_129606986.1">
    <property type="nucleotide sequence ID" value="NZ_SBLB01000017.1"/>
</dbReference>
<dbReference type="EMBL" id="SBLB01000017">
    <property type="protein sequence ID" value="RYC66295.1"/>
    <property type="molecule type" value="Genomic_DNA"/>
</dbReference>
<sequence length="82" mass="9506">MNVTHRKLDQQAVRMAATTLILAEGCTTTLMVQQFLRNQGYSTYQADISDWLNEVAQQENWNVDQNPLFRVYHFPTFSALPQ</sequence>
<gene>
    <name evidence="1" type="ORF">EQG79_30470</name>
</gene>
<dbReference type="Proteomes" id="UP000290407">
    <property type="component" value="Unassembled WGS sequence"/>
</dbReference>
<name>A0A4Q2UFZ5_9BACT</name>
<comment type="caution">
    <text evidence="1">The sequence shown here is derived from an EMBL/GenBank/DDBJ whole genome shotgun (WGS) entry which is preliminary data.</text>
</comment>
<dbReference type="AlphaFoldDB" id="A0A4Q2UFZ5"/>
<protein>
    <submittedName>
        <fullName evidence="1">Uncharacterized protein</fullName>
    </submittedName>
</protein>
<proteinExistence type="predicted"/>
<accession>A0A4Q2UFZ5</accession>
<keyword evidence="2" id="KW-1185">Reference proteome</keyword>